<name>A0ABY3VR60_9MYCO</name>
<accession>A0ABY3VR60</accession>
<sequence>MSHSRYAQLSRDQLAVLLPELLLIGQMIDRSGMAWCIQEFGRDEMVQIAIEEWAGASPIYTRRMQRALNYEGVDVPTIFKGLQLDIGAPPQFMDFRYTIHDRWHGEFHLDYCGALLDVEPMGHDYVFGMCHTIEDPTFDATAVATNARAQVRPIHRPPRVPSDRHPHCAWTVIIDESYPPVEGIPALDIVAETRAATWKLDDIDRSGEGLADYSGPVVSDFDFGAYSHSALVRMADEVCLQMHLLYLSFAIAVRARAGSDIELADSICTRQLIGVAGLGAERIHRALDLPGGIEGVRRVLALHPLINPLGYVNAEVGDGLTIHKSPAHDDAAWISLCSPASVQPLQAIATAIDPHIEVRITGTATDWTAELTETDSAHKELPEVSVAKVSGGATFQFQPRRSLPLTVV</sequence>
<evidence type="ECO:0000313" key="1">
    <source>
        <dbReference type="EMBL" id="UMB69139.1"/>
    </source>
</evidence>
<keyword evidence="2" id="KW-1185">Reference proteome</keyword>
<dbReference type="RefSeq" id="WP_240260873.1">
    <property type="nucleotide sequence ID" value="NZ_CP092488.2"/>
</dbReference>
<reference evidence="1" key="1">
    <citation type="submission" date="2022-08" db="EMBL/GenBank/DDBJ databases">
        <title>Whole genome sequencing of non-tuberculosis mycobacteria type-strains.</title>
        <authorList>
            <person name="Igarashi Y."/>
            <person name="Osugi A."/>
            <person name="Mitarai S."/>
        </authorList>
    </citation>
    <scope>NUCLEOTIDE SEQUENCE</scope>
    <source>
        <strain evidence="1">DSM 45127</strain>
    </source>
</reference>
<protein>
    <submittedName>
        <fullName evidence="1">Uncharacterized protein</fullName>
    </submittedName>
</protein>
<organism evidence="1 2">
    <name type="scientific">Mycobacterium paraterrae</name>
    <dbReference type="NCBI Taxonomy" id="577492"/>
    <lineage>
        <taxon>Bacteria</taxon>
        <taxon>Bacillati</taxon>
        <taxon>Actinomycetota</taxon>
        <taxon>Actinomycetes</taxon>
        <taxon>Mycobacteriales</taxon>
        <taxon>Mycobacteriaceae</taxon>
        <taxon>Mycobacterium</taxon>
    </lineage>
</organism>
<proteinExistence type="predicted"/>
<evidence type="ECO:0000313" key="2">
    <source>
        <dbReference type="Proteomes" id="UP001055336"/>
    </source>
</evidence>
<dbReference type="Proteomes" id="UP001055336">
    <property type="component" value="Chromosome"/>
</dbReference>
<dbReference type="EMBL" id="CP092488">
    <property type="protein sequence ID" value="UMB69139.1"/>
    <property type="molecule type" value="Genomic_DNA"/>
</dbReference>
<gene>
    <name evidence="1" type="ORF">MKK62_22665</name>
</gene>